<reference evidence="1" key="1">
    <citation type="submission" date="2022-06" db="EMBL/GenBank/DDBJ databases">
        <title>Genome Sequence of Candolleomyces eurysporus.</title>
        <authorList>
            <person name="Buettner E."/>
        </authorList>
    </citation>
    <scope>NUCLEOTIDE SEQUENCE</scope>
    <source>
        <strain evidence="1">VTCC 930004</strain>
    </source>
</reference>
<organism evidence="1 2">
    <name type="scientific">Candolleomyces eurysporus</name>
    <dbReference type="NCBI Taxonomy" id="2828524"/>
    <lineage>
        <taxon>Eukaryota</taxon>
        <taxon>Fungi</taxon>
        <taxon>Dikarya</taxon>
        <taxon>Basidiomycota</taxon>
        <taxon>Agaricomycotina</taxon>
        <taxon>Agaricomycetes</taxon>
        <taxon>Agaricomycetidae</taxon>
        <taxon>Agaricales</taxon>
        <taxon>Agaricineae</taxon>
        <taxon>Psathyrellaceae</taxon>
        <taxon>Candolleomyces</taxon>
    </lineage>
</organism>
<dbReference type="EMBL" id="JANBPK010000955">
    <property type="protein sequence ID" value="KAJ2927843.1"/>
    <property type="molecule type" value="Genomic_DNA"/>
</dbReference>
<name>A0A9W8JBQ0_9AGAR</name>
<comment type="caution">
    <text evidence="1">The sequence shown here is derived from an EMBL/GenBank/DDBJ whole genome shotgun (WGS) entry which is preliminary data.</text>
</comment>
<keyword evidence="2" id="KW-1185">Reference proteome</keyword>
<accession>A0A9W8JBQ0</accession>
<protein>
    <submittedName>
        <fullName evidence="1">Uncharacterized protein</fullName>
    </submittedName>
</protein>
<feature type="non-terminal residue" evidence="1">
    <location>
        <position position="130"/>
    </location>
</feature>
<evidence type="ECO:0000313" key="1">
    <source>
        <dbReference type="EMBL" id="KAJ2927843.1"/>
    </source>
</evidence>
<evidence type="ECO:0000313" key="2">
    <source>
        <dbReference type="Proteomes" id="UP001140091"/>
    </source>
</evidence>
<dbReference type="AlphaFoldDB" id="A0A9W8JBQ0"/>
<dbReference type="Proteomes" id="UP001140091">
    <property type="component" value="Unassembled WGS sequence"/>
</dbReference>
<sequence>MSIHHVRFEAGVMFLDRSPFDGLLLNIHLVRFETNAMSLYFHAFDPLLLTIYVISLKADTKFLYCLSFDRVTLLIIRSIGLKTKQLFDDGNWGLELTSRRLGNIATKMASAKELNARIAKIFQKSRRFQK</sequence>
<proteinExistence type="predicted"/>
<gene>
    <name evidence="1" type="ORF">H1R20_g9254</name>
</gene>